<keyword evidence="5" id="KW-0418">Kinase</keyword>
<dbReference type="AlphaFoldDB" id="A0A432MC70"/>
<dbReference type="FunFam" id="3.30.565.10:FF:000010">
    <property type="entry name" value="Sensor histidine kinase RcsC"/>
    <property type="match status" value="1"/>
</dbReference>
<keyword evidence="8" id="KW-0175">Coiled coil</keyword>
<dbReference type="SMART" id="SM00387">
    <property type="entry name" value="HATPase_c"/>
    <property type="match status" value="1"/>
</dbReference>
<dbReference type="CDD" id="cd17546">
    <property type="entry name" value="REC_hyHK_CKI1_RcsC-like"/>
    <property type="match status" value="1"/>
</dbReference>
<dbReference type="PROSITE" id="PS50110">
    <property type="entry name" value="RESPONSE_REGULATORY"/>
    <property type="match status" value="1"/>
</dbReference>
<evidence type="ECO:0000256" key="5">
    <source>
        <dbReference type="ARBA" id="ARBA00022777"/>
    </source>
</evidence>
<keyword evidence="4" id="KW-0808">Transferase</keyword>
<evidence type="ECO:0000256" key="2">
    <source>
        <dbReference type="ARBA" id="ARBA00012438"/>
    </source>
</evidence>
<evidence type="ECO:0000256" key="3">
    <source>
        <dbReference type="ARBA" id="ARBA00022553"/>
    </source>
</evidence>
<dbReference type="SUPFAM" id="SSF52172">
    <property type="entry name" value="CheY-like"/>
    <property type="match status" value="1"/>
</dbReference>
<dbReference type="FunFam" id="1.10.287.130:FF:000001">
    <property type="entry name" value="Two-component sensor histidine kinase"/>
    <property type="match status" value="1"/>
</dbReference>
<sequence>METARGARSLSARRSRTAPAARHPLPFSADLRSHAMLDFFGLLFDTTGFPARWHCGTGWTAGLGWLHIAADVAIFGAYLAIPCVLLFFVNRRRDVPFHGLFYLFGVFILSCGMTHLVDAAIFTWPAYRFLGLMKVVTATASWLTVAALIPIVPRALELPGVMRLNEQLTREVAERTKAQAQLQEHARALEAANHRLAELTSEADAANRAKSAFLANMSHEIRTPMTAILGYSDELIRDARPGDDPARLDALRTIRENGEHLLTLVNDILDLSRIEAGRLEVERRPIELTRLVAEVESLMGVLARRKGLALHIGFDGPVPVGIHTDPLRLKQVLVNLVGNGLKYTDRGAVRLTTRLRPKGDGPDRLEFEVADTGVGMTAEEIKRLFTPYGRLGRDDDPRGSTGLGLTISQRLVELLGGRIEVRSTPGEGTTFIVTVDPGPLEGVPLFEPSCLASSAEAIRRELQAPEPPEIPEGTRVLLAEDTVSNQRLIRRMLSDAGVALDVVNDGVEAVEAVEQAEERGRSYHLVLMDMLMPNLGGLEAAARLRSLGFRFPIVALTANAMEGDRERYLRSGCDGYLAKPIDRAELLAMVARFCRHESGRGEGRRGALLPDSDGA</sequence>
<comment type="caution">
    <text evidence="12">The sequence shown here is derived from an EMBL/GenBank/DDBJ whole genome shotgun (WGS) entry which is preliminary data.</text>
</comment>
<dbReference type="EC" id="2.7.13.3" evidence="2"/>
<dbReference type="PANTHER" id="PTHR43047:SF72">
    <property type="entry name" value="OSMOSENSING HISTIDINE PROTEIN KINASE SLN1"/>
    <property type="match status" value="1"/>
</dbReference>
<dbReference type="InterPro" id="IPR058544">
    <property type="entry name" value="ETR1_N"/>
</dbReference>
<dbReference type="PROSITE" id="PS50109">
    <property type="entry name" value="HIS_KIN"/>
    <property type="match status" value="1"/>
</dbReference>
<dbReference type="PANTHER" id="PTHR43047">
    <property type="entry name" value="TWO-COMPONENT HISTIDINE PROTEIN KINASE"/>
    <property type="match status" value="1"/>
</dbReference>
<dbReference type="GO" id="GO:0009927">
    <property type="term" value="F:histidine phosphotransfer kinase activity"/>
    <property type="evidence" value="ECO:0007669"/>
    <property type="project" value="TreeGrafter"/>
</dbReference>
<dbReference type="Pfam" id="PF02518">
    <property type="entry name" value="HATPase_c"/>
    <property type="match status" value="1"/>
</dbReference>
<dbReference type="Pfam" id="PF00512">
    <property type="entry name" value="HisKA"/>
    <property type="match status" value="1"/>
</dbReference>
<dbReference type="CDD" id="cd00082">
    <property type="entry name" value="HisKA"/>
    <property type="match status" value="1"/>
</dbReference>
<evidence type="ECO:0000259" key="11">
    <source>
        <dbReference type="PROSITE" id="PS50110"/>
    </source>
</evidence>
<keyword evidence="13" id="KW-1185">Reference proteome</keyword>
<dbReference type="InterPro" id="IPR005467">
    <property type="entry name" value="His_kinase_dom"/>
</dbReference>
<dbReference type="InterPro" id="IPR003661">
    <property type="entry name" value="HisK_dim/P_dom"/>
</dbReference>
<comment type="catalytic activity">
    <reaction evidence="1">
        <text>ATP + protein L-histidine = ADP + protein N-phospho-L-histidine.</text>
        <dbReference type="EC" id="2.7.13.3"/>
    </reaction>
</comment>
<dbReference type="InterPro" id="IPR036890">
    <property type="entry name" value="HATPase_C_sf"/>
</dbReference>
<evidence type="ECO:0000256" key="7">
    <source>
        <dbReference type="PROSITE-ProRule" id="PRU00169"/>
    </source>
</evidence>
<evidence type="ECO:0000256" key="8">
    <source>
        <dbReference type="SAM" id="Coils"/>
    </source>
</evidence>
<evidence type="ECO:0000259" key="10">
    <source>
        <dbReference type="PROSITE" id="PS50109"/>
    </source>
</evidence>
<dbReference type="SMART" id="SM00448">
    <property type="entry name" value="REC"/>
    <property type="match status" value="1"/>
</dbReference>
<dbReference type="OrthoDB" id="229369at2"/>
<dbReference type="InterPro" id="IPR003594">
    <property type="entry name" value="HATPase_dom"/>
</dbReference>
<evidence type="ECO:0000256" key="1">
    <source>
        <dbReference type="ARBA" id="ARBA00000085"/>
    </source>
</evidence>
<dbReference type="GO" id="GO:0000155">
    <property type="term" value="F:phosphorelay sensor kinase activity"/>
    <property type="evidence" value="ECO:0007669"/>
    <property type="project" value="InterPro"/>
</dbReference>
<evidence type="ECO:0000256" key="6">
    <source>
        <dbReference type="ARBA" id="ARBA00023012"/>
    </source>
</evidence>
<dbReference type="Pfam" id="PF25487">
    <property type="entry name" value="ETR1_N"/>
    <property type="match status" value="1"/>
</dbReference>
<dbReference type="SUPFAM" id="SSF47384">
    <property type="entry name" value="Homodimeric domain of signal transducing histidine kinase"/>
    <property type="match status" value="1"/>
</dbReference>
<feature type="transmembrane region" description="Helical" evidence="9">
    <location>
        <begin position="100"/>
        <end position="124"/>
    </location>
</feature>
<dbReference type="InterPro" id="IPR011006">
    <property type="entry name" value="CheY-like_superfamily"/>
</dbReference>
<dbReference type="InterPro" id="IPR001789">
    <property type="entry name" value="Sig_transdc_resp-reg_receiver"/>
</dbReference>
<feature type="modified residue" description="4-aspartylphosphate" evidence="7">
    <location>
        <position position="529"/>
    </location>
</feature>
<feature type="transmembrane region" description="Helical" evidence="9">
    <location>
        <begin position="65"/>
        <end position="88"/>
    </location>
</feature>
<evidence type="ECO:0000313" key="13">
    <source>
        <dbReference type="Proteomes" id="UP000280296"/>
    </source>
</evidence>
<protein>
    <recommendedName>
        <fullName evidence="2">histidine kinase</fullName>
        <ecNumber evidence="2">2.7.13.3</ecNumber>
    </recommendedName>
</protein>
<keyword evidence="9" id="KW-1133">Transmembrane helix</keyword>
<dbReference type="EMBL" id="RYZH01000092">
    <property type="protein sequence ID" value="RUL81577.1"/>
    <property type="molecule type" value="Genomic_DNA"/>
</dbReference>
<feature type="domain" description="Histidine kinase" evidence="10">
    <location>
        <begin position="216"/>
        <end position="439"/>
    </location>
</feature>
<dbReference type="CDD" id="cd16922">
    <property type="entry name" value="HATPase_EvgS-ArcB-TorS-like"/>
    <property type="match status" value="1"/>
</dbReference>
<feature type="domain" description="Response regulatory" evidence="11">
    <location>
        <begin position="475"/>
        <end position="594"/>
    </location>
</feature>
<dbReference type="SMART" id="SM00388">
    <property type="entry name" value="HisKA"/>
    <property type="match status" value="1"/>
</dbReference>
<accession>A0A432MC70</accession>
<dbReference type="SUPFAM" id="SSF55874">
    <property type="entry name" value="ATPase domain of HSP90 chaperone/DNA topoisomerase II/histidine kinase"/>
    <property type="match status" value="1"/>
</dbReference>
<name>A0A432MC70_9BACT</name>
<evidence type="ECO:0000256" key="4">
    <source>
        <dbReference type="ARBA" id="ARBA00022679"/>
    </source>
</evidence>
<dbReference type="InterPro" id="IPR004358">
    <property type="entry name" value="Sig_transdc_His_kin-like_C"/>
</dbReference>
<proteinExistence type="predicted"/>
<organism evidence="12 13">
    <name type="scientific">Tautonia sociabilis</name>
    <dbReference type="NCBI Taxonomy" id="2080755"/>
    <lineage>
        <taxon>Bacteria</taxon>
        <taxon>Pseudomonadati</taxon>
        <taxon>Planctomycetota</taxon>
        <taxon>Planctomycetia</taxon>
        <taxon>Isosphaerales</taxon>
        <taxon>Isosphaeraceae</taxon>
        <taxon>Tautonia</taxon>
    </lineage>
</organism>
<dbReference type="Proteomes" id="UP000280296">
    <property type="component" value="Unassembled WGS sequence"/>
</dbReference>
<gene>
    <name evidence="12" type="ORF">TsocGM_24980</name>
</gene>
<dbReference type="Gene3D" id="3.30.565.10">
    <property type="entry name" value="Histidine kinase-like ATPase, C-terminal domain"/>
    <property type="match status" value="1"/>
</dbReference>
<dbReference type="PRINTS" id="PR00344">
    <property type="entry name" value="BCTRLSENSOR"/>
</dbReference>
<dbReference type="RefSeq" id="WP_126728184.1">
    <property type="nucleotide sequence ID" value="NZ_RYZH01000092.1"/>
</dbReference>
<reference evidence="12 13" key="1">
    <citation type="submission" date="2018-12" db="EMBL/GenBank/DDBJ databases">
        <authorList>
            <person name="Toschakov S.V."/>
        </authorList>
    </citation>
    <scope>NUCLEOTIDE SEQUENCE [LARGE SCALE GENOMIC DNA]</scope>
    <source>
        <strain evidence="12 13">GM2012</strain>
    </source>
</reference>
<keyword evidence="6" id="KW-0902">Two-component regulatory system</keyword>
<keyword evidence="9" id="KW-0472">Membrane</keyword>
<keyword evidence="9" id="KW-0812">Transmembrane</keyword>
<feature type="coiled-coil region" evidence="8">
    <location>
        <begin position="161"/>
        <end position="209"/>
    </location>
</feature>
<dbReference type="InterPro" id="IPR036097">
    <property type="entry name" value="HisK_dim/P_sf"/>
</dbReference>
<evidence type="ECO:0000313" key="12">
    <source>
        <dbReference type="EMBL" id="RUL81577.1"/>
    </source>
</evidence>
<reference evidence="12 13" key="2">
    <citation type="submission" date="2019-01" db="EMBL/GenBank/DDBJ databases">
        <title>Tautonia sociabilis, a novel thermotolerant planctomycete of Isosphaeraceae family, isolated from a 4000 m deep subterranean habitat.</title>
        <authorList>
            <person name="Kovaleva O.L."/>
            <person name="Elcheninov A.G."/>
            <person name="Van Heerden E."/>
            <person name="Toshchakov S.V."/>
            <person name="Novikov A."/>
            <person name="Bonch-Osmolovskaya E.A."/>
            <person name="Kublanov I.V."/>
        </authorList>
    </citation>
    <scope>NUCLEOTIDE SEQUENCE [LARGE SCALE GENOMIC DNA]</scope>
    <source>
        <strain evidence="12 13">GM2012</strain>
    </source>
</reference>
<dbReference type="Gene3D" id="1.10.287.130">
    <property type="match status" value="1"/>
</dbReference>
<dbReference type="Gene3D" id="3.40.50.2300">
    <property type="match status" value="1"/>
</dbReference>
<evidence type="ECO:0000256" key="9">
    <source>
        <dbReference type="SAM" id="Phobius"/>
    </source>
</evidence>
<keyword evidence="3 7" id="KW-0597">Phosphoprotein</keyword>
<dbReference type="GO" id="GO:0005886">
    <property type="term" value="C:plasma membrane"/>
    <property type="evidence" value="ECO:0007669"/>
    <property type="project" value="TreeGrafter"/>
</dbReference>
<dbReference type="Pfam" id="PF00072">
    <property type="entry name" value="Response_reg"/>
    <property type="match status" value="1"/>
</dbReference>